<evidence type="ECO:0000259" key="4">
    <source>
        <dbReference type="PROSITE" id="PS50995"/>
    </source>
</evidence>
<name>A0ABP9TJH9_9MICC</name>
<dbReference type="PRINTS" id="PR00598">
    <property type="entry name" value="HTHMARR"/>
</dbReference>
<accession>A0ABP9TJH9</accession>
<dbReference type="InterPro" id="IPR000835">
    <property type="entry name" value="HTH_MarR-typ"/>
</dbReference>
<gene>
    <name evidence="5" type="primary">bpsR</name>
    <name evidence="5" type="ORF">GCM10025778_12790</name>
</gene>
<dbReference type="InterPro" id="IPR039422">
    <property type="entry name" value="MarR/SlyA-like"/>
</dbReference>
<dbReference type="EMBL" id="BAABLK010000022">
    <property type="protein sequence ID" value="GAA5226746.1"/>
    <property type="molecule type" value="Genomic_DNA"/>
</dbReference>
<dbReference type="InterPro" id="IPR036390">
    <property type="entry name" value="WH_DNA-bd_sf"/>
</dbReference>
<dbReference type="PROSITE" id="PS01117">
    <property type="entry name" value="HTH_MARR_1"/>
    <property type="match status" value="1"/>
</dbReference>
<organism evidence="5 6">
    <name type="scientific">Paeniglutamicibacter antarcticus</name>
    <dbReference type="NCBI Taxonomy" id="494023"/>
    <lineage>
        <taxon>Bacteria</taxon>
        <taxon>Bacillati</taxon>
        <taxon>Actinomycetota</taxon>
        <taxon>Actinomycetes</taxon>
        <taxon>Micrococcales</taxon>
        <taxon>Micrococcaceae</taxon>
        <taxon>Paeniglutamicibacter</taxon>
    </lineage>
</organism>
<dbReference type="Proteomes" id="UP001501257">
    <property type="component" value="Unassembled WGS sequence"/>
</dbReference>
<protein>
    <submittedName>
        <fullName evidence="5">MarR family transcriptional regulator BpsR</fullName>
    </submittedName>
</protein>
<proteinExistence type="predicted"/>
<dbReference type="PANTHER" id="PTHR33164">
    <property type="entry name" value="TRANSCRIPTIONAL REGULATOR, MARR FAMILY"/>
    <property type="match status" value="1"/>
</dbReference>
<dbReference type="Gene3D" id="1.10.10.10">
    <property type="entry name" value="Winged helix-like DNA-binding domain superfamily/Winged helix DNA-binding domain"/>
    <property type="match status" value="1"/>
</dbReference>
<evidence type="ECO:0000313" key="5">
    <source>
        <dbReference type="EMBL" id="GAA5226746.1"/>
    </source>
</evidence>
<reference evidence="6" key="1">
    <citation type="journal article" date="2019" name="Int. J. Syst. Evol. Microbiol.">
        <title>The Global Catalogue of Microorganisms (GCM) 10K type strain sequencing project: providing services to taxonomists for standard genome sequencing and annotation.</title>
        <authorList>
            <consortium name="The Broad Institute Genomics Platform"/>
            <consortium name="The Broad Institute Genome Sequencing Center for Infectious Disease"/>
            <person name="Wu L."/>
            <person name="Ma J."/>
        </authorList>
    </citation>
    <scope>NUCLEOTIDE SEQUENCE [LARGE SCALE GENOMIC DNA]</scope>
    <source>
        <strain evidence="6">JCM 18952</strain>
    </source>
</reference>
<evidence type="ECO:0000313" key="6">
    <source>
        <dbReference type="Proteomes" id="UP001501257"/>
    </source>
</evidence>
<keyword evidence="1" id="KW-0805">Transcription regulation</keyword>
<dbReference type="InterPro" id="IPR036388">
    <property type="entry name" value="WH-like_DNA-bd_sf"/>
</dbReference>
<comment type="caution">
    <text evidence="5">The sequence shown here is derived from an EMBL/GenBank/DDBJ whole genome shotgun (WGS) entry which is preliminary data.</text>
</comment>
<feature type="domain" description="HTH marR-type" evidence="4">
    <location>
        <begin position="10"/>
        <end position="149"/>
    </location>
</feature>
<keyword evidence="3" id="KW-0804">Transcription</keyword>
<evidence type="ECO:0000256" key="3">
    <source>
        <dbReference type="ARBA" id="ARBA00023163"/>
    </source>
</evidence>
<keyword evidence="2" id="KW-0238">DNA-binding</keyword>
<dbReference type="SUPFAM" id="SSF46785">
    <property type="entry name" value="Winged helix' DNA-binding domain"/>
    <property type="match status" value="1"/>
</dbReference>
<dbReference type="PANTHER" id="PTHR33164:SF57">
    <property type="entry name" value="MARR-FAMILY TRANSCRIPTIONAL REGULATOR"/>
    <property type="match status" value="1"/>
</dbReference>
<evidence type="ECO:0000256" key="2">
    <source>
        <dbReference type="ARBA" id="ARBA00023125"/>
    </source>
</evidence>
<keyword evidence="6" id="KW-1185">Reference proteome</keyword>
<evidence type="ECO:0000256" key="1">
    <source>
        <dbReference type="ARBA" id="ARBA00023015"/>
    </source>
</evidence>
<sequence length="153" mass="17264">MPPSNNPPLARDLSELFHRAFRSFRQSWSQQLAPFELTPHQFRAMHSLVRGTADHGTPEGLRLKEVAERLHIAARSATEVIDHLEAKGLVNRCTDPVDRRATLVTLTPEGRTLTDEVQVARRDHAQLFFGRLDAQERAELSRILGKLGGTPER</sequence>
<dbReference type="InterPro" id="IPR023187">
    <property type="entry name" value="Tscrpt_reg_MarR-type_CS"/>
</dbReference>
<dbReference type="SMART" id="SM00347">
    <property type="entry name" value="HTH_MARR"/>
    <property type="match status" value="1"/>
</dbReference>
<dbReference type="RefSeq" id="WP_210099783.1">
    <property type="nucleotide sequence ID" value="NZ_BAABLK010000022.1"/>
</dbReference>
<dbReference type="PROSITE" id="PS50995">
    <property type="entry name" value="HTH_MARR_2"/>
    <property type="match status" value="1"/>
</dbReference>
<dbReference type="Pfam" id="PF01047">
    <property type="entry name" value="MarR"/>
    <property type="match status" value="1"/>
</dbReference>